<comment type="similarity">
    <text evidence="5">Belongs to the zinc-containing alcohol dehydrogenase family.</text>
</comment>
<comment type="cofactor">
    <cofactor evidence="1 5">
        <name>Zn(2+)</name>
        <dbReference type="ChEBI" id="CHEBI:29105"/>
    </cofactor>
</comment>
<organism evidence="8 9">
    <name type="scientific">Amycolatopsis vastitatis</name>
    <dbReference type="NCBI Taxonomy" id="1905142"/>
    <lineage>
        <taxon>Bacteria</taxon>
        <taxon>Bacillati</taxon>
        <taxon>Actinomycetota</taxon>
        <taxon>Actinomycetes</taxon>
        <taxon>Pseudonocardiales</taxon>
        <taxon>Pseudonocardiaceae</taxon>
        <taxon>Amycolatopsis</taxon>
    </lineage>
</organism>
<dbReference type="Pfam" id="PF08240">
    <property type="entry name" value="ADH_N"/>
    <property type="match status" value="1"/>
</dbReference>
<dbReference type="SUPFAM" id="SSF51735">
    <property type="entry name" value="NAD(P)-binding Rossmann-fold domains"/>
    <property type="match status" value="1"/>
</dbReference>
<evidence type="ECO:0000256" key="1">
    <source>
        <dbReference type="ARBA" id="ARBA00001947"/>
    </source>
</evidence>
<evidence type="ECO:0000259" key="7">
    <source>
        <dbReference type="Pfam" id="PF08240"/>
    </source>
</evidence>
<evidence type="ECO:0000313" key="8">
    <source>
        <dbReference type="EMBL" id="OXM60973.1"/>
    </source>
</evidence>
<dbReference type="InterPro" id="IPR013154">
    <property type="entry name" value="ADH-like_N"/>
</dbReference>
<dbReference type="PANTHER" id="PTHR42813:SF2">
    <property type="entry name" value="DEHYDROGENASE, ZINC-CONTAINING, PUTATIVE (AFU_ORTHOLOGUE AFUA_2G02810)-RELATED"/>
    <property type="match status" value="1"/>
</dbReference>
<gene>
    <name evidence="8" type="ORF">CF165_39975</name>
</gene>
<dbReference type="RefSeq" id="WP_093952790.1">
    <property type="nucleotide sequence ID" value="NZ_NMUL01000051.1"/>
</dbReference>
<dbReference type="InterPro" id="IPR011032">
    <property type="entry name" value="GroES-like_sf"/>
</dbReference>
<dbReference type="InterPro" id="IPR036291">
    <property type="entry name" value="NAD(P)-bd_dom_sf"/>
</dbReference>
<feature type="domain" description="Alcohol dehydrogenase-like C-terminal" evidence="6">
    <location>
        <begin position="176"/>
        <end position="286"/>
    </location>
</feature>
<reference evidence="9" key="1">
    <citation type="submission" date="2017-07" db="EMBL/GenBank/DDBJ databases">
        <title>Comparative genome mining reveals phylogenetic distribution patterns of secondary metabolites in Amycolatopsis.</title>
        <authorList>
            <person name="Adamek M."/>
            <person name="Alanjary M."/>
            <person name="Sales-Ortells H."/>
            <person name="Goodfellow M."/>
            <person name="Bull A.T."/>
            <person name="Kalinowski J."/>
            <person name="Ziemert N."/>
        </authorList>
    </citation>
    <scope>NUCLEOTIDE SEQUENCE [LARGE SCALE GENOMIC DNA]</scope>
    <source>
        <strain evidence="9">H5</strain>
    </source>
</reference>
<keyword evidence="9" id="KW-1185">Reference proteome</keyword>
<dbReference type="InterPro" id="IPR002328">
    <property type="entry name" value="ADH_Zn_CS"/>
</dbReference>
<dbReference type="GO" id="GO:0016491">
    <property type="term" value="F:oxidoreductase activity"/>
    <property type="evidence" value="ECO:0007669"/>
    <property type="project" value="UniProtKB-KW"/>
</dbReference>
<dbReference type="Gene3D" id="3.90.180.10">
    <property type="entry name" value="Medium-chain alcohol dehydrogenases, catalytic domain"/>
    <property type="match status" value="1"/>
</dbReference>
<keyword evidence="4" id="KW-0560">Oxidoreductase</keyword>
<dbReference type="CDD" id="cd08287">
    <property type="entry name" value="FDH_like_ADH3"/>
    <property type="match status" value="1"/>
</dbReference>
<evidence type="ECO:0000256" key="5">
    <source>
        <dbReference type="RuleBase" id="RU361277"/>
    </source>
</evidence>
<evidence type="ECO:0000313" key="9">
    <source>
        <dbReference type="Proteomes" id="UP000215199"/>
    </source>
</evidence>
<feature type="domain" description="Alcohol dehydrogenase-like N-terminal" evidence="7">
    <location>
        <begin position="25"/>
        <end position="125"/>
    </location>
</feature>
<dbReference type="Proteomes" id="UP000215199">
    <property type="component" value="Unassembled WGS sequence"/>
</dbReference>
<dbReference type="EMBL" id="NMUL01000051">
    <property type="protein sequence ID" value="OXM60973.1"/>
    <property type="molecule type" value="Genomic_DNA"/>
</dbReference>
<evidence type="ECO:0000256" key="2">
    <source>
        <dbReference type="ARBA" id="ARBA00022723"/>
    </source>
</evidence>
<dbReference type="SUPFAM" id="SSF50129">
    <property type="entry name" value="GroES-like"/>
    <property type="match status" value="1"/>
</dbReference>
<proteinExistence type="inferred from homology"/>
<dbReference type="OrthoDB" id="241504at2"/>
<evidence type="ECO:0000259" key="6">
    <source>
        <dbReference type="Pfam" id="PF00107"/>
    </source>
</evidence>
<protein>
    <submittedName>
        <fullName evidence="8">IMP dehydrogenase</fullName>
    </submittedName>
</protein>
<dbReference type="InterPro" id="IPR013149">
    <property type="entry name" value="ADH-like_C"/>
</dbReference>
<evidence type="ECO:0000256" key="4">
    <source>
        <dbReference type="ARBA" id="ARBA00023002"/>
    </source>
</evidence>
<dbReference type="Pfam" id="PF00107">
    <property type="entry name" value="ADH_zinc_N"/>
    <property type="match status" value="1"/>
</dbReference>
<dbReference type="GO" id="GO:0008270">
    <property type="term" value="F:zinc ion binding"/>
    <property type="evidence" value="ECO:0007669"/>
    <property type="project" value="InterPro"/>
</dbReference>
<dbReference type="PROSITE" id="PS00059">
    <property type="entry name" value="ADH_ZINC"/>
    <property type="match status" value="1"/>
</dbReference>
<dbReference type="PANTHER" id="PTHR42813">
    <property type="entry name" value="ZINC-TYPE ALCOHOL DEHYDROGENASE-LIKE"/>
    <property type="match status" value="1"/>
</dbReference>
<keyword evidence="3 5" id="KW-0862">Zinc</keyword>
<keyword evidence="2 5" id="KW-0479">Metal-binding</keyword>
<comment type="caution">
    <text evidence="8">The sequence shown here is derived from an EMBL/GenBank/DDBJ whole genome shotgun (WGS) entry which is preliminary data.</text>
</comment>
<name>A0A229SQ82_9PSEU</name>
<dbReference type="Gene3D" id="3.40.50.720">
    <property type="entry name" value="NAD(P)-binding Rossmann-like Domain"/>
    <property type="match status" value="1"/>
</dbReference>
<sequence>MRGAVIHAPGDVRFEDRADPTIQAPTDAVIRMAVTCVCGSDLWDYRGINAVTSPTPMGHEYAGIVEEVGADVTTIKPGQFVIGSFFASDNTCEICQAGFQTSCVHREPVGAGGAGGAEYLRVPLADGTLVATPEAPSDNLLPSLLAASDVLGTGWFGAVAAGVQPGSTVAVVGDGAVGLLGILAARELGAERIIAMSRHEARQKPATEFGATDIVTERGDDGVAAVKELTGGLGAHSVIEAVGTQESMMQAIRSARPGGAVGYVGVAHDVTLPGEELFYSHVRLLGGPAPVRRFLPDLIDRVWRGTIDPGKVFDLELPLDQVAEGYRAMDERRAIKTLLRP</sequence>
<evidence type="ECO:0000256" key="3">
    <source>
        <dbReference type="ARBA" id="ARBA00022833"/>
    </source>
</evidence>
<accession>A0A229SQ82</accession>
<dbReference type="AlphaFoldDB" id="A0A229SQ82"/>